<accession>A0A7R7VGR9</accession>
<reference evidence="2" key="2">
    <citation type="submission" date="2021-02" db="EMBL/GenBank/DDBJ databases">
        <title>Aspergillus chevalieri M1 genome sequence.</title>
        <authorList>
            <person name="Kadooka C."/>
            <person name="Mori K."/>
            <person name="Futagami T."/>
        </authorList>
    </citation>
    <scope>NUCLEOTIDE SEQUENCE</scope>
    <source>
        <strain evidence="2">M1</strain>
    </source>
</reference>
<evidence type="ECO:0000313" key="2">
    <source>
        <dbReference type="EMBL" id="BCR84433.1"/>
    </source>
</evidence>
<feature type="compositionally biased region" description="Polar residues" evidence="1">
    <location>
        <begin position="84"/>
        <end position="94"/>
    </location>
</feature>
<feature type="compositionally biased region" description="Basic and acidic residues" evidence="1">
    <location>
        <begin position="95"/>
        <end position="110"/>
    </location>
</feature>
<sequence>MPVKWTPENDQLLLLKILETHDLSVDTKKVAEAWPATDAKYKPTPRAITERLVRMRQTARASSKNAGRFAIKSAPATPKKPRNNAMSTPASNKTKAPDSNKRAHSQKADIDNGTEDEDMADAETPTKASKRVKMEPEAKAIELELAELDGVYVPVPAKRIRKSSELPLGMVEYDGDKWEEDETVYDSSASEFVPEDGVKREDDS</sequence>
<dbReference type="EMBL" id="AP024416">
    <property type="protein sequence ID" value="BCR84433.1"/>
    <property type="molecule type" value="Genomic_DNA"/>
</dbReference>
<feature type="compositionally biased region" description="Acidic residues" evidence="1">
    <location>
        <begin position="112"/>
        <end position="121"/>
    </location>
</feature>
<organism evidence="2 3">
    <name type="scientific">Aspergillus chevalieri</name>
    <name type="common">Eurotium chevalieri</name>
    <dbReference type="NCBI Taxonomy" id="182096"/>
    <lineage>
        <taxon>Eukaryota</taxon>
        <taxon>Fungi</taxon>
        <taxon>Dikarya</taxon>
        <taxon>Ascomycota</taxon>
        <taxon>Pezizomycotina</taxon>
        <taxon>Eurotiomycetes</taxon>
        <taxon>Eurotiomycetidae</taxon>
        <taxon>Eurotiales</taxon>
        <taxon>Aspergillaceae</taxon>
        <taxon>Aspergillus</taxon>
        <taxon>Aspergillus subgen. Aspergillus</taxon>
    </lineage>
</organism>
<dbReference type="AlphaFoldDB" id="A0A7R7VGR9"/>
<name>A0A7R7VGR9_ASPCH</name>
<protein>
    <submittedName>
        <fullName evidence="2">Uncharacterized protein</fullName>
    </submittedName>
</protein>
<keyword evidence="3" id="KW-1185">Reference proteome</keyword>
<dbReference type="GeneID" id="66978792"/>
<feature type="region of interest" description="Disordered" evidence="1">
    <location>
        <begin position="181"/>
        <end position="204"/>
    </location>
</feature>
<dbReference type="KEGG" id="ache:ACHE_11835S"/>
<gene>
    <name evidence="2" type="ORF">ACHE_11835S</name>
</gene>
<reference evidence="2" key="1">
    <citation type="submission" date="2021-01" db="EMBL/GenBank/DDBJ databases">
        <authorList>
            <consortium name="Aspergillus chevalieri M1 genome sequencing consortium"/>
            <person name="Kazuki M."/>
            <person name="Futagami T."/>
        </authorList>
    </citation>
    <scope>NUCLEOTIDE SEQUENCE</scope>
    <source>
        <strain evidence="2">M1</strain>
    </source>
</reference>
<dbReference type="Proteomes" id="UP000637239">
    <property type="component" value="Chromosome 1"/>
</dbReference>
<dbReference type="RefSeq" id="XP_043132955.1">
    <property type="nucleotide sequence ID" value="XM_043276448.1"/>
</dbReference>
<evidence type="ECO:0000256" key="1">
    <source>
        <dbReference type="SAM" id="MobiDB-lite"/>
    </source>
</evidence>
<feature type="region of interest" description="Disordered" evidence="1">
    <location>
        <begin position="56"/>
        <end position="133"/>
    </location>
</feature>
<evidence type="ECO:0000313" key="3">
    <source>
        <dbReference type="Proteomes" id="UP000637239"/>
    </source>
</evidence>
<proteinExistence type="predicted"/>